<protein>
    <submittedName>
        <fullName evidence="2">G_PROTEIN_RECEP_F1_2 domain-containing protein</fullName>
    </submittedName>
</protein>
<dbReference type="WBParaSite" id="RSKR_0000388175.1">
    <property type="protein sequence ID" value="RSKR_0000388175.1"/>
    <property type="gene ID" value="RSKR_0000388175"/>
</dbReference>
<accession>A0AC35TSK9</accession>
<sequence length="296" mass="34145">MFYENNLWNLIFNNFSYDCSYFNETILNDPAKKHPYIGWTYILLAIIFYIVYIPFVIAMTNREIIKFACYKIMIMLGIIDLINLSICGIATGIMSINGYVYCSSPKLIFVLGSVGTAFWVGTAICVTLLSINRCLDFTYPLIGDILFKGSKMWIWLSICPFVMFYIMFFTPPALFSGWLCTWLFDYSFNYFPDKPEKHSYGNIYHTITNFGICISQVLIYGSVFVIFFFKFYVNKTKSAPPKNAAIRLFVQCFLISGNIVLTALMSIILKWTKANLFFKKTPNIIFASSKHDQRCG</sequence>
<name>A0AC35TSK9_9BILA</name>
<organism evidence="1 2">
    <name type="scientific">Rhabditophanes sp. KR3021</name>
    <dbReference type="NCBI Taxonomy" id="114890"/>
    <lineage>
        <taxon>Eukaryota</taxon>
        <taxon>Metazoa</taxon>
        <taxon>Ecdysozoa</taxon>
        <taxon>Nematoda</taxon>
        <taxon>Chromadorea</taxon>
        <taxon>Rhabditida</taxon>
        <taxon>Tylenchina</taxon>
        <taxon>Panagrolaimomorpha</taxon>
        <taxon>Strongyloidoidea</taxon>
        <taxon>Alloionematidae</taxon>
        <taxon>Rhabditophanes</taxon>
    </lineage>
</organism>
<evidence type="ECO:0000313" key="1">
    <source>
        <dbReference type="Proteomes" id="UP000095286"/>
    </source>
</evidence>
<dbReference type="Proteomes" id="UP000095286">
    <property type="component" value="Unplaced"/>
</dbReference>
<evidence type="ECO:0000313" key="2">
    <source>
        <dbReference type="WBParaSite" id="RSKR_0000388175.1"/>
    </source>
</evidence>
<proteinExistence type="predicted"/>
<reference evidence="2" key="1">
    <citation type="submission" date="2016-11" db="UniProtKB">
        <authorList>
            <consortium name="WormBaseParasite"/>
        </authorList>
    </citation>
    <scope>IDENTIFICATION</scope>
    <source>
        <strain evidence="2">KR3021</strain>
    </source>
</reference>